<dbReference type="GO" id="GO:0009003">
    <property type="term" value="F:signal peptidase activity"/>
    <property type="evidence" value="ECO:0007669"/>
    <property type="project" value="UniProtKB-EC"/>
</dbReference>
<comment type="caution">
    <text evidence="8">The sequence shown here is derived from an EMBL/GenBank/DDBJ whole genome shotgun (WGS) entry which is preliminary data.</text>
</comment>
<organism evidence="8 9">
    <name type="scientific">Fictibacillus arsenicus</name>
    <dbReference type="NCBI Taxonomy" id="255247"/>
    <lineage>
        <taxon>Bacteria</taxon>
        <taxon>Bacillati</taxon>
        <taxon>Bacillota</taxon>
        <taxon>Bacilli</taxon>
        <taxon>Bacillales</taxon>
        <taxon>Fictibacillaceae</taxon>
        <taxon>Fictibacillus</taxon>
    </lineage>
</organism>
<dbReference type="InterPro" id="IPR015927">
    <property type="entry name" value="Peptidase_S24_S26A/B/C"/>
</dbReference>
<dbReference type="GO" id="GO:0006465">
    <property type="term" value="P:signal peptide processing"/>
    <property type="evidence" value="ECO:0007669"/>
    <property type="project" value="UniProtKB-UniRule"/>
</dbReference>
<comment type="subcellular location">
    <subcellularLocation>
        <location evidence="1">Membrane</location>
    </subcellularLocation>
</comment>
<dbReference type="SUPFAM" id="SSF51306">
    <property type="entry name" value="LexA/Signal peptidase"/>
    <property type="match status" value="1"/>
</dbReference>
<sequence length="151" mass="17817">MQVNQVTVDLVRRVVKKKGSILLPAHGKSMFPFIRQGDICHFDACDPKTYKRGDIVLFTVGTNRLIAHRFMKRIHKDNQTYYLFKGDTNLLFDEPITQEQILGKMTAIERKKKKVDLKNIRNNLWSLLIINLPMMSKLLRKFIYRKGDFQY</sequence>
<dbReference type="OrthoDB" id="2860586at2"/>
<evidence type="ECO:0000313" key="9">
    <source>
        <dbReference type="Proteomes" id="UP000188597"/>
    </source>
</evidence>
<dbReference type="EMBL" id="MQMF01000001">
    <property type="protein sequence ID" value="OOE14573.1"/>
    <property type="molecule type" value="Genomic_DNA"/>
</dbReference>
<evidence type="ECO:0000259" key="7">
    <source>
        <dbReference type="Pfam" id="PF00717"/>
    </source>
</evidence>
<evidence type="ECO:0000256" key="5">
    <source>
        <dbReference type="ARBA" id="ARBA00023136"/>
    </source>
</evidence>
<protein>
    <recommendedName>
        <fullName evidence="6">Signal peptidase I</fullName>
        <ecNumber evidence="6">3.4.21.89</ecNumber>
    </recommendedName>
</protein>
<dbReference type="Pfam" id="PF00717">
    <property type="entry name" value="Peptidase_S24"/>
    <property type="match status" value="1"/>
</dbReference>
<dbReference type="Proteomes" id="UP000188597">
    <property type="component" value="Unassembled WGS sequence"/>
</dbReference>
<evidence type="ECO:0000256" key="1">
    <source>
        <dbReference type="ARBA" id="ARBA00004370"/>
    </source>
</evidence>
<dbReference type="AlphaFoldDB" id="A0A1V3GCH9"/>
<keyword evidence="4" id="KW-1133">Transmembrane helix</keyword>
<reference evidence="8 9" key="1">
    <citation type="submission" date="2016-11" db="EMBL/GenBank/DDBJ databases">
        <authorList>
            <person name="Jaros S."/>
            <person name="Januszkiewicz K."/>
            <person name="Wedrychowicz H."/>
        </authorList>
    </citation>
    <scope>NUCLEOTIDE SEQUENCE [LARGE SCALE GENOMIC DNA]</scope>
    <source>
        <strain evidence="8 9">Con a/3</strain>
    </source>
</reference>
<dbReference type="CDD" id="cd06462">
    <property type="entry name" value="Peptidase_S24_S26"/>
    <property type="match status" value="1"/>
</dbReference>
<evidence type="ECO:0000313" key="8">
    <source>
        <dbReference type="EMBL" id="OOE14573.1"/>
    </source>
</evidence>
<evidence type="ECO:0000256" key="2">
    <source>
        <dbReference type="ARBA" id="ARBA00022670"/>
    </source>
</evidence>
<name>A0A1V3GCH9_9BACL</name>
<dbReference type="NCBIfam" id="TIGR02228">
    <property type="entry name" value="sigpep_I_arch"/>
    <property type="match status" value="1"/>
</dbReference>
<gene>
    <name evidence="8" type="ORF">UN64_05115</name>
</gene>
<keyword evidence="5" id="KW-0472">Membrane</keyword>
<keyword evidence="2" id="KW-0378">Hydrolase</keyword>
<accession>A0A1V3GCH9</accession>
<dbReference type="InterPro" id="IPR036286">
    <property type="entry name" value="LexA/Signal_pep-like_sf"/>
</dbReference>
<evidence type="ECO:0000256" key="3">
    <source>
        <dbReference type="ARBA" id="ARBA00022692"/>
    </source>
</evidence>
<dbReference type="Gene3D" id="2.10.109.10">
    <property type="entry name" value="Umud Fragment, subunit A"/>
    <property type="match status" value="1"/>
</dbReference>
<dbReference type="GO" id="GO:0004252">
    <property type="term" value="F:serine-type endopeptidase activity"/>
    <property type="evidence" value="ECO:0007669"/>
    <property type="project" value="UniProtKB-UniRule"/>
</dbReference>
<dbReference type="GO" id="GO:0016020">
    <property type="term" value="C:membrane"/>
    <property type="evidence" value="ECO:0007669"/>
    <property type="project" value="UniProtKB-SubCell"/>
</dbReference>
<keyword evidence="2" id="KW-0645">Protease</keyword>
<feature type="domain" description="Peptidase S24/S26A/S26B/S26C" evidence="7">
    <location>
        <begin position="10"/>
        <end position="88"/>
    </location>
</feature>
<dbReference type="RefSeq" id="WP_077360331.1">
    <property type="nucleotide sequence ID" value="NZ_MQMF01000001.1"/>
</dbReference>
<evidence type="ECO:0000256" key="4">
    <source>
        <dbReference type="ARBA" id="ARBA00022989"/>
    </source>
</evidence>
<dbReference type="InterPro" id="IPR001733">
    <property type="entry name" value="Peptidase_S26B"/>
</dbReference>
<keyword evidence="3" id="KW-0812">Transmembrane</keyword>
<dbReference type="EC" id="3.4.21.89" evidence="6"/>
<evidence type="ECO:0000256" key="6">
    <source>
        <dbReference type="NCBIfam" id="TIGR02228"/>
    </source>
</evidence>
<proteinExistence type="predicted"/>